<sequence>MKGFKEFIMRGNLIQTAVAFIIGTAFAAVVSTFTNVILSLIALVLGGREPNFDNWAPGGIPVGTFLTALISFLMVAAVVYFAIVKPMNALEARRKKGQEDEGIPPTEADLLTEIRDLLAGKRGAERSAGDVQA</sequence>
<evidence type="ECO:0000313" key="10">
    <source>
        <dbReference type="EMBL" id="ERK60031.1"/>
    </source>
</evidence>
<dbReference type="InterPro" id="IPR001185">
    <property type="entry name" value="MS_channel"/>
</dbReference>
<accession>U2QU42</accession>
<gene>
    <name evidence="10" type="primary">mscL</name>
    <name evidence="10" type="ORF">HMPREF0682_0579</name>
</gene>
<dbReference type="Gene3D" id="1.10.1200.120">
    <property type="entry name" value="Large-conductance mechanosensitive channel, MscL, domain 1"/>
    <property type="match status" value="1"/>
</dbReference>
<evidence type="ECO:0000256" key="5">
    <source>
        <dbReference type="ARBA" id="ARBA00022989"/>
    </source>
</evidence>
<dbReference type="NCBIfam" id="TIGR00220">
    <property type="entry name" value="mscL"/>
    <property type="match status" value="1"/>
</dbReference>
<keyword evidence="6" id="KW-0406">Ion transport</keyword>
<evidence type="ECO:0000256" key="2">
    <source>
        <dbReference type="ARBA" id="ARBA00022448"/>
    </source>
</evidence>
<dbReference type="GO" id="GO:0008381">
    <property type="term" value="F:mechanosensitive monoatomic ion channel activity"/>
    <property type="evidence" value="ECO:0007669"/>
    <property type="project" value="InterPro"/>
</dbReference>
<dbReference type="GO" id="GO:0016020">
    <property type="term" value="C:membrane"/>
    <property type="evidence" value="ECO:0007669"/>
    <property type="project" value="UniProtKB-SubCell"/>
</dbReference>
<evidence type="ECO:0000256" key="1">
    <source>
        <dbReference type="ARBA" id="ARBA00004141"/>
    </source>
</evidence>
<dbReference type="PANTHER" id="PTHR30266">
    <property type="entry name" value="MECHANOSENSITIVE CHANNEL MSCL"/>
    <property type="match status" value="1"/>
</dbReference>
<dbReference type="GeneID" id="95359418"/>
<protein>
    <submittedName>
        <fullName evidence="10">Large conductance mechanosensitive channel protein</fullName>
    </submittedName>
</protein>
<keyword evidence="3" id="KW-1003">Cell membrane</keyword>
<keyword evidence="11" id="KW-1185">Reference proteome</keyword>
<keyword evidence="5 9" id="KW-1133">Transmembrane helix</keyword>
<evidence type="ECO:0000256" key="9">
    <source>
        <dbReference type="SAM" id="Phobius"/>
    </source>
</evidence>
<keyword evidence="7 9" id="KW-0472">Membrane</keyword>
<dbReference type="RefSeq" id="WP_021796897.1">
    <property type="nucleotide sequence ID" value="NZ_ACVN02000095.1"/>
</dbReference>
<dbReference type="SUPFAM" id="SSF81330">
    <property type="entry name" value="Gated mechanosensitive channel"/>
    <property type="match status" value="1"/>
</dbReference>
<dbReference type="OrthoDB" id="9810350at2"/>
<keyword evidence="4 9" id="KW-0812">Transmembrane</keyword>
<proteinExistence type="predicted"/>
<comment type="caution">
    <text evidence="10">The sequence shown here is derived from an EMBL/GenBank/DDBJ whole genome shotgun (WGS) entry which is preliminary data.</text>
</comment>
<organism evidence="10 11">
    <name type="scientific">Propionibacterium acidifaciens F0233</name>
    <dbReference type="NCBI Taxonomy" id="553198"/>
    <lineage>
        <taxon>Bacteria</taxon>
        <taxon>Bacillati</taxon>
        <taxon>Actinomycetota</taxon>
        <taxon>Actinomycetes</taxon>
        <taxon>Propionibacteriales</taxon>
        <taxon>Propionibacteriaceae</taxon>
        <taxon>Propionibacterium</taxon>
    </lineage>
</organism>
<dbReference type="InterPro" id="IPR036019">
    <property type="entry name" value="MscL_channel"/>
</dbReference>
<dbReference type="InterPro" id="IPR037673">
    <property type="entry name" value="MSC/AndL"/>
</dbReference>
<evidence type="ECO:0000256" key="7">
    <source>
        <dbReference type="ARBA" id="ARBA00023136"/>
    </source>
</evidence>
<dbReference type="EMBL" id="ACVN02000095">
    <property type="protein sequence ID" value="ERK60031.1"/>
    <property type="molecule type" value="Genomic_DNA"/>
</dbReference>
<evidence type="ECO:0000256" key="6">
    <source>
        <dbReference type="ARBA" id="ARBA00023065"/>
    </source>
</evidence>
<dbReference type="Pfam" id="PF01741">
    <property type="entry name" value="MscL"/>
    <property type="match status" value="1"/>
</dbReference>
<comment type="subcellular location">
    <subcellularLocation>
        <location evidence="1">Membrane</location>
        <topology evidence="1">Multi-pass membrane protein</topology>
    </subcellularLocation>
</comment>
<evidence type="ECO:0000256" key="3">
    <source>
        <dbReference type="ARBA" id="ARBA00022475"/>
    </source>
</evidence>
<feature type="transmembrane region" description="Helical" evidence="9">
    <location>
        <begin position="65"/>
        <end position="84"/>
    </location>
</feature>
<dbReference type="PRINTS" id="PR01264">
    <property type="entry name" value="MECHCHANNEL"/>
</dbReference>
<dbReference type="Proteomes" id="UP000017052">
    <property type="component" value="Unassembled WGS sequence"/>
</dbReference>
<feature type="transmembrane region" description="Helical" evidence="9">
    <location>
        <begin position="12"/>
        <end position="45"/>
    </location>
</feature>
<evidence type="ECO:0000313" key="11">
    <source>
        <dbReference type="Proteomes" id="UP000017052"/>
    </source>
</evidence>
<evidence type="ECO:0000256" key="4">
    <source>
        <dbReference type="ARBA" id="ARBA00022692"/>
    </source>
</evidence>
<dbReference type="PANTHER" id="PTHR30266:SF2">
    <property type="entry name" value="LARGE-CONDUCTANCE MECHANOSENSITIVE CHANNEL"/>
    <property type="match status" value="1"/>
</dbReference>
<keyword evidence="2" id="KW-0813">Transport</keyword>
<keyword evidence="8" id="KW-0407">Ion channel</keyword>
<dbReference type="AlphaFoldDB" id="U2QU42"/>
<name>U2QU42_9ACTN</name>
<reference evidence="10" key="1">
    <citation type="submission" date="2013-08" db="EMBL/GenBank/DDBJ databases">
        <authorList>
            <person name="Durkin A.S."/>
            <person name="Haft D.R."/>
            <person name="McCorrison J."/>
            <person name="Torralba M."/>
            <person name="Gillis M."/>
            <person name="Haft D.H."/>
            <person name="Methe B."/>
            <person name="Sutton G."/>
            <person name="Nelson K.E."/>
        </authorList>
    </citation>
    <scope>NUCLEOTIDE SEQUENCE [LARGE SCALE GENOMIC DNA]</scope>
    <source>
        <strain evidence="10">F0233</strain>
    </source>
</reference>
<evidence type="ECO:0000256" key="8">
    <source>
        <dbReference type="ARBA" id="ARBA00023303"/>
    </source>
</evidence>